<dbReference type="PROSITE" id="PS00611">
    <property type="entry name" value="HISOL_DEHYDROGENASE"/>
    <property type="match status" value="1"/>
</dbReference>
<dbReference type="NCBIfam" id="TIGR00069">
    <property type="entry name" value="hisD"/>
    <property type="match status" value="1"/>
</dbReference>
<keyword evidence="8" id="KW-1185">Reference proteome</keyword>
<dbReference type="Gene3D" id="3.40.50.1980">
    <property type="entry name" value="Nitrogenase molybdenum iron protein domain"/>
    <property type="match status" value="2"/>
</dbReference>
<reference evidence="7 8" key="1">
    <citation type="submission" date="2021-03" db="EMBL/GenBank/DDBJ databases">
        <title>Tianweitania aestuarii sp. nov., isolated from a tidal flat.</title>
        <authorList>
            <person name="Park S."/>
            <person name="Yoon J.-H."/>
        </authorList>
    </citation>
    <scope>NUCLEOTIDE SEQUENCE [LARGE SCALE GENOMIC DNA]</scope>
    <source>
        <strain evidence="7 8">BSSL-BM11</strain>
    </source>
</reference>
<accession>A0ABS5RW30</accession>
<sequence length="436" mass="47065">MTVRYLKQGKAASERAEDDAKVRSLVEITLKDIETRGDAAVRELSEKFDNFSPPSFRLTESEIEAAMSKVSARDMEDIKFAQAQIRKFAEAQRASMTDIEVETLPGVFLGHRNIPVQSVGCYVPGGKFPMVASAHMSVLTASVAGVPRIAAAAPAQKGVPHPAIVAAMHLGGAHEIYVLGGIQAIGAMALGTETIQPVDMLVGPGNAFVAEAKRQLYGRVGIDLFAGPTETMVIADETVDAEMCATDLLGQAEHGYNSPAVLVTNSEKLAKATLEEIDRILKILPTTETASISWRDYGEVILCDTYEDMLDVANDIASEHVQVMTDRDDWFLDNMHSYGALFLGPRTNVANGDKVIGTNHTLPTKKAGRYTGGLWVGKFLKTHSYQRVTTDAAAAEIGAYCSRLCMLEGFVGHAEQANLRVRRYGGQNVPYGVAAE</sequence>
<dbReference type="GO" id="GO:0004399">
    <property type="term" value="F:histidinol dehydrogenase activity"/>
    <property type="evidence" value="ECO:0007669"/>
    <property type="project" value="UniProtKB-EC"/>
</dbReference>
<keyword evidence="3" id="KW-0862">Zinc</keyword>
<dbReference type="InterPro" id="IPR016161">
    <property type="entry name" value="Ald_DH/histidinol_DH"/>
</dbReference>
<proteinExistence type="inferred from homology"/>
<keyword evidence="4 5" id="KW-0560">Oxidoreductase</keyword>
<keyword evidence="2" id="KW-0479">Metal-binding</keyword>
<evidence type="ECO:0000256" key="4">
    <source>
        <dbReference type="ARBA" id="ARBA00023002"/>
    </source>
</evidence>
<dbReference type="PRINTS" id="PR00083">
    <property type="entry name" value="HOLDHDRGNASE"/>
</dbReference>
<dbReference type="PIRSF" id="PIRSF000099">
    <property type="entry name" value="Histidinol_dh"/>
    <property type="match status" value="1"/>
</dbReference>
<evidence type="ECO:0000256" key="2">
    <source>
        <dbReference type="ARBA" id="ARBA00022723"/>
    </source>
</evidence>
<dbReference type="Gene3D" id="1.20.5.1300">
    <property type="match status" value="1"/>
</dbReference>
<evidence type="ECO:0000313" key="7">
    <source>
        <dbReference type="EMBL" id="MBS9721192.1"/>
    </source>
</evidence>
<comment type="similarity">
    <text evidence="5 6">Belongs to the histidinol dehydrogenase family.</text>
</comment>
<evidence type="ECO:0000256" key="1">
    <source>
        <dbReference type="ARBA" id="ARBA00001947"/>
    </source>
</evidence>
<comment type="caution">
    <text evidence="7">The sequence shown here is derived from an EMBL/GenBank/DDBJ whole genome shotgun (WGS) entry which is preliminary data.</text>
</comment>
<evidence type="ECO:0000256" key="3">
    <source>
        <dbReference type="ARBA" id="ARBA00022833"/>
    </source>
</evidence>
<dbReference type="PANTHER" id="PTHR21256">
    <property type="entry name" value="HISTIDINOL DEHYDROGENASE HDH"/>
    <property type="match status" value="1"/>
</dbReference>
<dbReference type="EMBL" id="JAFMNX010000002">
    <property type="protein sequence ID" value="MBS9721192.1"/>
    <property type="molecule type" value="Genomic_DNA"/>
</dbReference>
<dbReference type="PANTHER" id="PTHR21256:SF14">
    <property type="entry name" value="HISTIDINOL DEHYDROGENASE"/>
    <property type="match status" value="1"/>
</dbReference>
<evidence type="ECO:0000313" key="8">
    <source>
        <dbReference type="Proteomes" id="UP001297272"/>
    </source>
</evidence>
<evidence type="ECO:0000256" key="5">
    <source>
        <dbReference type="PIRNR" id="PIRNR000099"/>
    </source>
</evidence>
<evidence type="ECO:0000256" key="6">
    <source>
        <dbReference type="RuleBase" id="RU004175"/>
    </source>
</evidence>
<dbReference type="CDD" id="cd06572">
    <property type="entry name" value="Histidinol_dh"/>
    <property type="match status" value="1"/>
</dbReference>
<organism evidence="7 8">
    <name type="scientific">Tianweitania aestuarii</name>
    <dbReference type="NCBI Taxonomy" id="2814886"/>
    <lineage>
        <taxon>Bacteria</taxon>
        <taxon>Pseudomonadati</taxon>
        <taxon>Pseudomonadota</taxon>
        <taxon>Alphaproteobacteria</taxon>
        <taxon>Hyphomicrobiales</taxon>
        <taxon>Phyllobacteriaceae</taxon>
        <taxon>Tianweitania</taxon>
    </lineage>
</organism>
<dbReference type="SUPFAM" id="SSF53720">
    <property type="entry name" value="ALDH-like"/>
    <property type="match status" value="1"/>
</dbReference>
<gene>
    <name evidence="7" type="primary">hisD</name>
    <name evidence="7" type="ORF">JYU29_10890</name>
</gene>
<name>A0ABS5RW30_9HYPH</name>
<protein>
    <submittedName>
        <fullName evidence="7">Histidinol dehydrogenase</fullName>
        <ecNumber evidence="7">1.1.1.23</ecNumber>
    </submittedName>
</protein>
<dbReference type="InterPro" id="IPR022695">
    <property type="entry name" value="Histidinol_DH_monofunct"/>
</dbReference>
<dbReference type="Pfam" id="PF00815">
    <property type="entry name" value="Histidinol_dh"/>
    <property type="match status" value="1"/>
</dbReference>
<dbReference type="EC" id="1.1.1.23" evidence="7"/>
<dbReference type="InterPro" id="IPR001692">
    <property type="entry name" value="Histidinol_DH_CS"/>
</dbReference>
<comment type="cofactor">
    <cofactor evidence="1">
        <name>Zn(2+)</name>
        <dbReference type="ChEBI" id="CHEBI:29105"/>
    </cofactor>
</comment>
<dbReference type="Proteomes" id="UP001297272">
    <property type="component" value="Unassembled WGS sequence"/>
</dbReference>
<dbReference type="InterPro" id="IPR012131">
    <property type="entry name" value="Hstdl_DH"/>
</dbReference>
<dbReference type="RefSeq" id="WP_213984813.1">
    <property type="nucleotide sequence ID" value="NZ_JAFMNX010000002.1"/>
</dbReference>